<evidence type="ECO:0000256" key="2">
    <source>
        <dbReference type="ARBA" id="ARBA00013512"/>
    </source>
</evidence>
<dbReference type="GO" id="GO:0006955">
    <property type="term" value="P:immune response"/>
    <property type="evidence" value="ECO:0007669"/>
    <property type="project" value="TreeGrafter"/>
</dbReference>
<dbReference type="EMBL" id="WNYA01000007">
    <property type="protein sequence ID" value="KAG8561562.1"/>
    <property type="molecule type" value="Genomic_DNA"/>
</dbReference>
<keyword evidence="6 18" id="KW-1133">Transmembrane helix</keyword>
<comment type="caution">
    <text evidence="20">The sequence shown here is derived from an EMBL/GenBank/DDBJ whole genome shotgun (WGS) entry which is preliminary data.</text>
</comment>
<keyword evidence="4" id="KW-0597">Phosphoprotein</keyword>
<evidence type="ECO:0000313" key="21">
    <source>
        <dbReference type="Proteomes" id="UP000824782"/>
    </source>
</evidence>
<keyword evidence="11 17" id="KW-0675">Receptor</keyword>
<dbReference type="AlphaFoldDB" id="A0AAV7AK17"/>
<evidence type="ECO:0000256" key="6">
    <source>
        <dbReference type="ARBA" id="ARBA00022989"/>
    </source>
</evidence>
<dbReference type="Pfam" id="PF00001">
    <property type="entry name" value="7tm_1"/>
    <property type="match status" value="1"/>
</dbReference>
<gene>
    <name evidence="20" type="ORF">GDO81_015391</name>
</gene>
<dbReference type="GO" id="GO:0060326">
    <property type="term" value="P:cell chemotaxis"/>
    <property type="evidence" value="ECO:0007669"/>
    <property type="project" value="TreeGrafter"/>
</dbReference>
<dbReference type="SUPFAM" id="SSF81321">
    <property type="entry name" value="Family A G protein-coupled receptor-like"/>
    <property type="match status" value="1"/>
</dbReference>
<evidence type="ECO:0000256" key="8">
    <source>
        <dbReference type="ARBA" id="ARBA00023136"/>
    </source>
</evidence>
<keyword evidence="9" id="KW-0564">Palmitate</keyword>
<feature type="transmembrane region" description="Helical" evidence="18">
    <location>
        <begin position="255"/>
        <end position="277"/>
    </location>
</feature>
<evidence type="ECO:0000256" key="4">
    <source>
        <dbReference type="ARBA" id="ARBA00022553"/>
    </source>
</evidence>
<dbReference type="PRINTS" id="PR00425">
    <property type="entry name" value="BRADYKININR"/>
</dbReference>
<evidence type="ECO:0000256" key="12">
    <source>
        <dbReference type="ARBA" id="ARBA00023180"/>
    </source>
</evidence>
<dbReference type="FunFam" id="1.20.1070.10:FF:000201">
    <property type="entry name" value="Bradykinin receptor B2"/>
    <property type="match status" value="1"/>
</dbReference>
<feature type="transmembrane region" description="Helical" evidence="18">
    <location>
        <begin position="211"/>
        <end position="234"/>
    </location>
</feature>
<comment type="subcellular location">
    <subcellularLocation>
        <location evidence="1">Cell membrane</location>
        <topology evidence="1">Multi-pass membrane protein</topology>
    </subcellularLocation>
</comment>
<evidence type="ECO:0000256" key="14">
    <source>
        <dbReference type="ARBA" id="ARBA00023288"/>
    </source>
</evidence>
<evidence type="ECO:0000256" key="15">
    <source>
        <dbReference type="ARBA" id="ARBA00025423"/>
    </source>
</evidence>
<evidence type="ECO:0000256" key="16">
    <source>
        <dbReference type="ARBA" id="ARBA00025954"/>
    </source>
</evidence>
<dbReference type="GO" id="GO:0042310">
    <property type="term" value="P:vasoconstriction"/>
    <property type="evidence" value="ECO:0007669"/>
    <property type="project" value="InterPro"/>
</dbReference>
<keyword evidence="14" id="KW-0449">Lipoprotein</keyword>
<evidence type="ECO:0000256" key="10">
    <source>
        <dbReference type="ARBA" id="ARBA00023157"/>
    </source>
</evidence>
<keyword evidence="10" id="KW-1015">Disulfide bond</keyword>
<sequence>MQESKHIEHKMMTEEVNGTLTMLAHTTASPKNECIDMEQLEWLSIYQPPYMWFIFILGFIENLFVISVFILHKSRSTVAEIYLGNMAAADLIFVSGLPFWAIALSNKYYWPFGSFMCVAVSSFIQLNLYSSIYFLMMVSVDRYLALVKTMSVGRLRRPWWAKVNCAIIWISACVLSLPAVVFRKAMFISEINTTACITDPPSENWFIATNIILNVLGFLVPLLVITFCTLKIICALKNNTMQQFKEVNNEKKATWLVLSVLLVFIACWLPFHISTFIDTLEQFNVFPTCTVKSVNHIFNQISTYIGFSNSCINPILYIMVGNHFRQKAIAVYRAILCKGSNRRKSSFPIDDTSSTQMSFVTGLKKKSIT</sequence>
<dbReference type="Gene3D" id="1.20.1070.10">
    <property type="entry name" value="Rhodopsin 7-helix transmembrane proteins"/>
    <property type="match status" value="1"/>
</dbReference>
<feature type="transmembrane region" description="Helical" evidence="18">
    <location>
        <begin position="297"/>
        <end position="320"/>
    </location>
</feature>
<dbReference type="PRINTS" id="PR00994">
    <property type="entry name" value="BRADYKINNB2R"/>
</dbReference>
<organism evidence="20 21">
    <name type="scientific">Engystomops pustulosus</name>
    <name type="common">Tungara frog</name>
    <name type="synonym">Physalaemus pustulosus</name>
    <dbReference type="NCBI Taxonomy" id="76066"/>
    <lineage>
        <taxon>Eukaryota</taxon>
        <taxon>Metazoa</taxon>
        <taxon>Chordata</taxon>
        <taxon>Craniata</taxon>
        <taxon>Vertebrata</taxon>
        <taxon>Euteleostomi</taxon>
        <taxon>Amphibia</taxon>
        <taxon>Batrachia</taxon>
        <taxon>Anura</taxon>
        <taxon>Neobatrachia</taxon>
        <taxon>Hyloidea</taxon>
        <taxon>Leptodactylidae</taxon>
        <taxon>Leiuperinae</taxon>
        <taxon>Engystomops</taxon>
    </lineage>
</organism>
<comment type="similarity">
    <text evidence="17">Belongs to the G-protein coupled receptor 1 family.</text>
</comment>
<dbReference type="InterPro" id="IPR000276">
    <property type="entry name" value="GPCR_Rhodpsn"/>
</dbReference>
<dbReference type="GO" id="GO:0006939">
    <property type="term" value="P:smooth muscle contraction"/>
    <property type="evidence" value="ECO:0007669"/>
    <property type="project" value="InterPro"/>
</dbReference>
<dbReference type="InterPro" id="IPR017452">
    <property type="entry name" value="GPCR_Rhodpsn_7TM"/>
</dbReference>
<dbReference type="PROSITE" id="PS00237">
    <property type="entry name" value="G_PROTEIN_RECEP_F1_1"/>
    <property type="match status" value="1"/>
</dbReference>
<keyword evidence="5 17" id="KW-0812">Transmembrane</keyword>
<dbReference type="PANTHER" id="PTHR10489:SF957">
    <property type="entry name" value="B2 BRADYKININ RECEPTOR"/>
    <property type="match status" value="1"/>
</dbReference>
<keyword evidence="8 18" id="KW-0472">Membrane</keyword>
<evidence type="ECO:0000256" key="1">
    <source>
        <dbReference type="ARBA" id="ARBA00004651"/>
    </source>
</evidence>
<keyword evidence="21" id="KW-1185">Reference proteome</keyword>
<reference evidence="20" key="1">
    <citation type="thesis" date="2020" institute="ProQuest LLC" country="789 East Eisenhower Parkway, Ann Arbor, MI, USA">
        <title>Comparative Genomics and Chromosome Evolution.</title>
        <authorList>
            <person name="Mudd A.B."/>
        </authorList>
    </citation>
    <scope>NUCLEOTIDE SEQUENCE</scope>
    <source>
        <strain evidence="20">237g6f4</strain>
        <tissue evidence="20">Blood</tissue>
    </source>
</reference>
<dbReference type="GO" id="GO:0007204">
    <property type="term" value="P:positive regulation of cytosolic calcium ion concentration"/>
    <property type="evidence" value="ECO:0007669"/>
    <property type="project" value="TreeGrafter"/>
</dbReference>
<feature type="domain" description="G-protein coupled receptors family 1 profile" evidence="19">
    <location>
        <begin position="61"/>
        <end position="317"/>
    </location>
</feature>
<evidence type="ECO:0000256" key="13">
    <source>
        <dbReference type="ARBA" id="ARBA00023224"/>
    </source>
</evidence>
<feature type="transmembrane region" description="Helical" evidence="18">
    <location>
        <begin position="83"/>
        <end position="103"/>
    </location>
</feature>
<proteinExistence type="inferred from homology"/>
<keyword evidence="12" id="KW-0325">Glycoprotein</keyword>
<protein>
    <recommendedName>
        <fullName evidence="2">B2 bradykinin receptor</fullName>
    </recommendedName>
</protein>
<evidence type="ECO:0000256" key="17">
    <source>
        <dbReference type="RuleBase" id="RU000688"/>
    </source>
</evidence>
<dbReference type="GO" id="GO:0019722">
    <property type="term" value="P:calcium-mediated signaling"/>
    <property type="evidence" value="ECO:0007669"/>
    <property type="project" value="TreeGrafter"/>
</dbReference>
<dbReference type="InterPro" id="IPR050119">
    <property type="entry name" value="CCR1-9-like"/>
</dbReference>
<evidence type="ECO:0000256" key="5">
    <source>
        <dbReference type="ARBA" id="ARBA00022692"/>
    </source>
</evidence>
<dbReference type="PANTHER" id="PTHR10489">
    <property type="entry name" value="CELL ADHESION MOLECULE"/>
    <property type="match status" value="1"/>
</dbReference>
<keyword evidence="3" id="KW-1003">Cell membrane</keyword>
<evidence type="ECO:0000256" key="18">
    <source>
        <dbReference type="SAM" id="Phobius"/>
    </source>
</evidence>
<evidence type="ECO:0000313" key="20">
    <source>
        <dbReference type="EMBL" id="KAG8561562.1"/>
    </source>
</evidence>
<feature type="transmembrane region" description="Helical" evidence="18">
    <location>
        <begin position="50"/>
        <end position="71"/>
    </location>
</feature>
<dbReference type="GO" id="GO:0004947">
    <property type="term" value="F:bradykinin receptor activity"/>
    <property type="evidence" value="ECO:0007669"/>
    <property type="project" value="InterPro"/>
</dbReference>
<evidence type="ECO:0000256" key="7">
    <source>
        <dbReference type="ARBA" id="ARBA00023040"/>
    </source>
</evidence>
<keyword evidence="13 17" id="KW-0807">Transducer</keyword>
<evidence type="ECO:0000259" key="19">
    <source>
        <dbReference type="PROSITE" id="PS50262"/>
    </source>
</evidence>
<name>A0AAV7AK17_ENGPU</name>
<evidence type="ECO:0000256" key="9">
    <source>
        <dbReference type="ARBA" id="ARBA00023139"/>
    </source>
</evidence>
<dbReference type="PROSITE" id="PS50262">
    <property type="entry name" value="G_PROTEIN_RECEP_F1_2"/>
    <property type="match status" value="1"/>
</dbReference>
<dbReference type="PRINTS" id="PR00237">
    <property type="entry name" value="GPCRRHODOPSN"/>
</dbReference>
<dbReference type="InterPro" id="IPR000496">
    <property type="entry name" value="Brdyknn_rcpt"/>
</dbReference>
<keyword evidence="7 17" id="KW-0297">G-protein coupled receptor</keyword>
<comment type="function">
    <text evidence="15">Receptor for bradykinin. It is associated with G proteins that activate a phosphatidylinositol-calcium second messenger system.</text>
</comment>
<dbReference type="GO" id="GO:0019957">
    <property type="term" value="F:C-C chemokine binding"/>
    <property type="evidence" value="ECO:0007669"/>
    <property type="project" value="TreeGrafter"/>
</dbReference>
<accession>A0AAV7AK17</accession>
<feature type="transmembrane region" description="Helical" evidence="18">
    <location>
        <begin position="109"/>
        <end position="138"/>
    </location>
</feature>
<dbReference type="GO" id="GO:0016493">
    <property type="term" value="F:C-C chemokine receptor activity"/>
    <property type="evidence" value="ECO:0007669"/>
    <property type="project" value="TreeGrafter"/>
</dbReference>
<dbReference type="GO" id="GO:0009897">
    <property type="term" value="C:external side of plasma membrane"/>
    <property type="evidence" value="ECO:0007669"/>
    <property type="project" value="TreeGrafter"/>
</dbReference>
<feature type="transmembrane region" description="Helical" evidence="18">
    <location>
        <begin position="159"/>
        <end position="182"/>
    </location>
</feature>
<dbReference type="InterPro" id="IPR001504">
    <property type="entry name" value="Brdyknn_2_rcpt"/>
</dbReference>
<comment type="subunit">
    <text evidence="16">Forms a complex with PECAM1 and GNAQ. Interacts with PECAM1.</text>
</comment>
<evidence type="ECO:0000256" key="3">
    <source>
        <dbReference type="ARBA" id="ARBA00022475"/>
    </source>
</evidence>
<evidence type="ECO:0000256" key="11">
    <source>
        <dbReference type="ARBA" id="ARBA00023170"/>
    </source>
</evidence>
<dbReference type="Proteomes" id="UP000824782">
    <property type="component" value="Unassembled WGS sequence"/>
</dbReference>